<dbReference type="Pfam" id="PF13812">
    <property type="entry name" value="PPR_3"/>
    <property type="match status" value="1"/>
</dbReference>
<protein>
    <recommendedName>
        <fullName evidence="4">Pentatricopeptide repeat-containing protein</fullName>
    </recommendedName>
</protein>
<dbReference type="PANTHER" id="PTHR47938:SF35">
    <property type="entry name" value="PENTATRICOPEPTIDE REPEAT-CONTAINING PROTEIN 4, MITOCHONDRIAL-RELATED"/>
    <property type="match status" value="1"/>
</dbReference>
<feature type="repeat" description="PPR" evidence="1">
    <location>
        <begin position="605"/>
        <end position="638"/>
    </location>
</feature>
<dbReference type="SUPFAM" id="SSF81901">
    <property type="entry name" value="HCP-like"/>
    <property type="match status" value="1"/>
</dbReference>
<feature type="repeat" description="PPR" evidence="1">
    <location>
        <begin position="293"/>
        <end position="327"/>
    </location>
</feature>
<accession>A0A8H7BS71</accession>
<dbReference type="GO" id="GO:0003729">
    <property type="term" value="F:mRNA binding"/>
    <property type="evidence" value="ECO:0007669"/>
    <property type="project" value="TreeGrafter"/>
</dbReference>
<dbReference type="PANTHER" id="PTHR47938">
    <property type="entry name" value="RESPIRATORY COMPLEX I CHAPERONE (CIA84), PUTATIVE (AFU_ORTHOLOGUE AFUA_2G06020)-RELATED"/>
    <property type="match status" value="1"/>
</dbReference>
<feature type="repeat" description="PPR" evidence="1">
    <location>
        <begin position="509"/>
        <end position="543"/>
    </location>
</feature>
<dbReference type="EMBL" id="JABAYA010000031">
    <property type="protein sequence ID" value="KAF7728837.1"/>
    <property type="molecule type" value="Genomic_DNA"/>
</dbReference>
<feature type="repeat" description="PPR" evidence="1">
    <location>
        <begin position="328"/>
        <end position="364"/>
    </location>
</feature>
<dbReference type="Pfam" id="PF13041">
    <property type="entry name" value="PPR_2"/>
    <property type="match status" value="2"/>
</dbReference>
<proteinExistence type="predicted"/>
<dbReference type="AlphaFoldDB" id="A0A8H7BS71"/>
<dbReference type="InterPro" id="IPR011990">
    <property type="entry name" value="TPR-like_helical_dom_sf"/>
</dbReference>
<feature type="repeat" description="PPR" evidence="1">
    <location>
        <begin position="165"/>
        <end position="199"/>
    </location>
</feature>
<dbReference type="PROSITE" id="PS51375">
    <property type="entry name" value="PPR"/>
    <property type="match status" value="6"/>
</dbReference>
<comment type="caution">
    <text evidence="2">The sequence shown here is derived from an EMBL/GenBank/DDBJ whole genome shotgun (WGS) entry which is preliminary data.</text>
</comment>
<name>A0A8H7BS71_9FUNG</name>
<evidence type="ECO:0000313" key="3">
    <source>
        <dbReference type="Proteomes" id="UP000605846"/>
    </source>
</evidence>
<evidence type="ECO:0000313" key="2">
    <source>
        <dbReference type="EMBL" id="KAF7728837.1"/>
    </source>
</evidence>
<evidence type="ECO:0008006" key="4">
    <source>
        <dbReference type="Google" id="ProtNLM"/>
    </source>
</evidence>
<dbReference type="Pfam" id="PF01535">
    <property type="entry name" value="PPR"/>
    <property type="match status" value="1"/>
</dbReference>
<reference evidence="2" key="1">
    <citation type="submission" date="2020-01" db="EMBL/GenBank/DDBJ databases">
        <title>Genome Sequencing of Three Apophysomyces-Like Fungal Strains Confirms a Novel Fungal Genus in the Mucoromycota with divergent Burkholderia-like Endosymbiotic Bacteria.</title>
        <authorList>
            <person name="Stajich J.E."/>
            <person name="Macias A.M."/>
            <person name="Carter-House D."/>
            <person name="Lovett B."/>
            <person name="Kasson L.R."/>
            <person name="Berry K."/>
            <person name="Grigoriev I."/>
            <person name="Chang Y."/>
            <person name="Spatafora J."/>
            <person name="Kasson M.T."/>
        </authorList>
    </citation>
    <scope>NUCLEOTIDE SEQUENCE</scope>
    <source>
        <strain evidence="2">NRRL A-21654</strain>
    </source>
</reference>
<dbReference type="NCBIfam" id="TIGR00756">
    <property type="entry name" value="PPR"/>
    <property type="match status" value="4"/>
</dbReference>
<dbReference type="Gene3D" id="1.25.40.10">
    <property type="entry name" value="Tetratricopeptide repeat domain"/>
    <property type="match status" value="4"/>
</dbReference>
<dbReference type="Proteomes" id="UP000605846">
    <property type="component" value="Unassembled WGS sequence"/>
</dbReference>
<dbReference type="OrthoDB" id="185373at2759"/>
<organism evidence="2 3">
    <name type="scientific">Apophysomyces ossiformis</name>
    <dbReference type="NCBI Taxonomy" id="679940"/>
    <lineage>
        <taxon>Eukaryota</taxon>
        <taxon>Fungi</taxon>
        <taxon>Fungi incertae sedis</taxon>
        <taxon>Mucoromycota</taxon>
        <taxon>Mucoromycotina</taxon>
        <taxon>Mucoromycetes</taxon>
        <taxon>Mucorales</taxon>
        <taxon>Mucorineae</taxon>
        <taxon>Mucoraceae</taxon>
        <taxon>Apophysomyces</taxon>
    </lineage>
</organism>
<keyword evidence="3" id="KW-1185">Reference proteome</keyword>
<gene>
    <name evidence="2" type="ORF">EC973_005463</name>
</gene>
<dbReference type="InterPro" id="IPR002885">
    <property type="entry name" value="PPR_rpt"/>
</dbReference>
<sequence>MLLHRRGFKTRTQPALSVHATEAARTCREADVCSRRLTEMLPDNGSKPVTTIAKNKHHPRNLGKGCNLEELFDYLSCHNLELGPARVFKSLRTALYSASGYNADTAWKIFSEMKKREVVHLMRSNHYAHLFQMMKYGYNPRTIPRMLQVLEHMRQAQKQKQLVITRHFFSQILYAMARHGDVKGACLLIQEMKRDHIPPDATNYTSLAIAAQNCKRQDEAELAAKLMVAAMKKENAILEQEACAIMVSVLSKSDNMDKAIDFLQVLADSNKLDDTPPNLDDPKKTALPDSLHNEYMYTTLISALGRKGDSKNAKRLFDDMRKRGYRPTIATYTALMEAYGNAGDFREALKLLISHSFKRNNRRLHAALSTSILANAIRHGNLEFAETISNRWLDDMDIKPEDMDARFRTVLIWLKVKKDVDEGRTFVEKLFERNAGYVNHIMINHLVSGYGDLGKPDQVYNSFSLHESMLEDKPTMYSHHQFIDALFKCREIPGALVAFVNMRRQGMPDDVTMAMVIRGLVMNGENEAAWNLFKTLKAGGIEPNLHAYSSMLKIFAKKDKDLQSMIPRELLDAAGIPRASLDPKAPKAALAYKIFRSMTGFQQPNVYTYTTLISCFGKSNIGRAVDIFRQMCADGIAPTAATYAALLQGCAIFRNGHMALLVFRHMRERQVAPNAIVWKYLLRALVRSRVSKEQIEKVKAAATESKT</sequence>
<evidence type="ECO:0000256" key="1">
    <source>
        <dbReference type="PROSITE-ProRule" id="PRU00708"/>
    </source>
</evidence>
<feature type="repeat" description="PPR" evidence="1">
    <location>
        <begin position="639"/>
        <end position="673"/>
    </location>
</feature>